<keyword evidence="3" id="KW-1185">Reference proteome</keyword>
<dbReference type="KEGG" id="mama:GII36_03615"/>
<evidence type="ECO:0000256" key="1">
    <source>
        <dbReference type="SAM" id="Phobius"/>
    </source>
</evidence>
<evidence type="ECO:0000313" key="3">
    <source>
        <dbReference type="Proteomes" id="UP001059824"/>
    </source>
</evidence>
<keyword evidence="1" id="KW-0472">Membrane</keyword>
<keyword evidence="1" id="KW-1133">Transmembrane helix</keyword>
<evidence type="ECO:0000313" key="2">
    <source>
        <dbReference type="EMBL" id="QHN42926.1"/>
    </source>
</evidence>
<evidence type="ECO:0008006" key="4">
    <source>
        <dbReference type="Google" id="ProtNLM"/>
    </source>
</evidence>
<accession>A0A857MK45</accession>
<dbReference type="EMBL" id="CP045921">
    <property type="protein sequence ID" value="QHN42926.1"/>
    <property type="molecule type" value="Genomic_DNA"/>
</dbReference>
<name>A0A857MK45_9BACT</name>
<keyword evidence="1" id="KW-0812">Transmembrane</keyword>
<dbReference type="Proteomes" id="UP001059824">
    <property type="component" value="Chromosome"/>
</dbReference>
<proteinExistence type="predicted"/>
<feature type="transmembrane region" description="Helical" evidence="1">
    <location>
        <begin position="6"/>
        <end position="28"/>
    </location>
</feature>
<gene>
    <name evidence="2" type="ORF">GII36_03615</name>
</gene>
<protein>
    <recommendedName>
        <fullName evidence="4">DUF4145 domain-containing protein</fullName>
    </recommendedName>
</protein>
<organism evidence="2 3">
    <name type="scientific">Candidatus Mycosynbacter amalyticus</name>
    <dbReference type="NCBI Taxonomy" id="2665156"/>
    <lineage>
        <taxon>Bacteria</taxon>
        <taxon>Candidatus Saccharimonadota</taxon>
        <taxon>Candidatus Saccharimonadota incertae sedis</taxon>
        <taxon>Candidatus Mycosynbacter</taxon>
    </lineage>
</organism>
<dbReference type="AlphaFoldDB" id="A0A857MK45"/>
<sequence length="140" mass="15477">MDSNVGLLAFFAAILIVAGLVLVIITYTRGGNKLNQEKYRSKWLSVERSLAKDQPSSYHLSVLNGDKLLDHALKEAGYKGQTMGERLKGVTPKLTNRNAVWSAHKLRNQIAHEPDVQVSYDTARRALASFKQALKDVGAI</sequence>
<reference evidence="2" key="1">
    <citation type="journal article" date="2021" name="Nat. Microbiol.">
        <title>Cocultivation of an ultrasmall environmental parasitic bacterium with lytic ability against bacteria associated with wastewater foams.</title>
        <authorList>
            <person name="Batinovic S."/>
            <person name="Rose J.J.A."/>
            <person name="Ratcliffe J."/>
            <person name="Seviour R.J."/>
            <person name="Petrovski S."/>
        </authorList>
    </citation>
    <scope>NUCLEOTIDE SEQUENCE</scope>
    <source>
        <strain evidence="2">JR1</strain>
    </source>
</reference>
<dbReference type="RefSeq" id="WP_260762562.1">
    <property type="nucleotide sequence ID" value="NZ_CP045921.1"/>
</dbReference>